<dbReference type="Proteomes" id="UP000240883">
    <property type="component" value="Unassembled WGS sequence"/>
</dbReference>
<feature type="transmembrane region" description="Helical" evidence="2">
    <location>
        <begin position="607"/>
        <end position="627"/>
    </location>
</feature>
<keyword evidence="4" id="KW-1185">Reference proteome</keyword>
<protein>
    <recommendedName>
        <fullName evidence="5">DUF3176 domain-containing protein</fullName>
    </recommendedName>
</protein>
<dbReference type="PANTHER" id="PTHR35394:SF5">
    <property type="entry name" value="DUF3176 DOMAIN-CONTAINING PROTEIN"/>
    <property type="match status" value="1"/>
</dbReference>
<feature type="region of interest" description="Disordered" evidence="1">
    <location>
        <begin position="1"/>
        <end position="60"/>
    </location>
</feature>
<feature type="transmembrane region" description="Helical" evidence="2">
    <location>
        <begin position="88"/>
        <end position="113"/>
    </location>
</feature>
<dbReference type="AlphaFoldDB" id="A0A2T2NBM9"/>
<evidence type="ECO:0000256" key="1">
    <source>
        <dbReference type="SAM" id="MobiDB-lite"/>
    </source>
</evidence>
<evidence type="ECO:0000313" key="4">
    <source>
        <dbReference type="Proteomes" id="UP000240883"/>
    </source>
</evidence>
<proteinExistence type="predicted"/>
<keyword evidence="2" id="KW-0472">Membrane</keyword>
<dbReference type="OrthoDB" id="5242705at2759"/>
<dbReference type="EMBL" id="KZ678141">
    <property type="protein sequence ID" value="PSN62448.1"/>
    <property type="molecule type" value="Genomic_DNA"/>
</dbReference>
<evidence type="ECO:0000313" key="3">
    <source>
        <dbReference type="EMBL" id="PSN62448.1"/>
    </source>
</evidence>
<dbReference type="Pfam" id="PF11374">
    <property type="entry name" value="DUF3176"/>
    <property type="match status" value="1"/>
</dbReference>
<evidence type="ECO:0008006" key="5">
    <source>
        <dbReference type="Google" id="ProtNLM"/>
    </source>
</evidence>
<keyword evidence="2" id="KW-1133">Transmembrane helix</keyword>
<feature type="transmembrane region" description="Helical" evidence="2">
    <location>
        <begin position="193"/>
        <end position="211"/>
    </location>
</feature>
<dbReference type="STRING" id="1448308.A0A2T2NBM9"/>
<dbReference type="InterPro" id="IPR021514">
    <property type="entry name" value="DUF3176"/>
</dbReference>
<name>A0A2T2NBM9_CORCC</name>
<reference evidence="3 4" key="1">
    <citation type="journal article" date="2018" name="Front. Microbiol.">
        <title>Genome-Wide Analysis of Corynespora cassiicola Leaf Fall Disease Putative Effectors.</title>
        <authorList>
            <person name="Lopez D."/>
            <person name="Ribeiro S."/>
            <person name="Label P."/>
            <person name="Fumanal B."/>
            <person name="Venisse J.S."/>
            <person name="Kohler A."/>
            <person name="de Oliveira R.R."/>
            <person name="Labutti K."/>
            <person name="Lipzen A."/>
            <person name="Lail K."/>
            <person name="Bauer D."/>
            <person name="Ohm R.A."/>
            <person name="Barry K.W."/>
            <person name="Spatafora J."/>
            <person name="Grigoriev I.V."/>
            <person name="Martin F.M."/>
            <person name="Pujade-Renaud V."/>
        </authorList>
    </citation>
    <scope>NUCLEOTIDE SEQUENCE [LARGE SCALE GENOMIC DNA]</scope>
    <source>
        <strain evidence="3 4">Philippines</strain>
    </source>
</reference>
<feature type="transmembrane region" description="Helical" evidence="2">
    <location>
        <begin position="125"/>
        <end position="146"/>
    </location>
</feature>
<organism evidence="3 4">
    <name type="scientific">Corynespora cassiicola Philippines</name>
    <dbReference type="NCBI Taxonomy" id="1448308"/>
    <lineage>
        <taxon>Eukaryota</taxon>
        <taxon>Fungi</taxon>
        <taxon>Dikarya</taxon>
        <taxon>Ascomycota</taxon>
        <taxon>Pezizomycotina</taxon>
        <taxon>Dothideomycetes</taxon>
        <taxon>Pleosporomycetidae</taxon>
        <taxon>Pleosporales</taxon>
        <taxon>Corynesporascaceae</taxon>
        <taxon>Corynespora</taxon>
    </lineage>
</organism>
<sequence length="706" mass="78666">MDFESESYKSAPSVPNPPKDHVEHTGKSKQGLGALKAPFNTVSSTIPSPGSEEISKTEKGDLTGKRLSHNVARGIDDKFRKYSVLKCWMLEIISWLLGALCMGTIIVVLFLYGGKPVPKQWPLSITLNAYIAVLSRAASAALLLPVSEALGQLKWSWFQGSSKKMWHFELFDSASRGPWGSFLLLIRIRSTKLAALAAAITIFMMALDPFFQQVVRFSPRTVLQMQNSTIPKVIRYEPGVTLGFTANALKTEIIYPNRDLTAAVDRFFNDFGVPQVQVGNGTRAEVPLSCQTSNCTWESYETLGVCSECADIADMLDFGCFPAKLDWIQNATSYTPYENGTMCGWFFNATSPSRMLMLGYQVDPATNRSSGEILTTRALPLITNINRRRLFDGSINFGHVRNPITDFVVVSTAGDSDKEKIVESIFRHDKPRALECVVSWCVKTIDSSYQAPAYTETITSRFINTTRGPYQFTFTAPDSGDPKDTGKVQYQDITVDPHATGGYGNVSSYGASNETALSIIFIFDDYLPSFATLANNSSETLLKYQTWREYPYLRKYTKNPWSASENITRHMERLATVMTNIMRQSSNEMALGNAFSVETYIEVRWEWLSLPLTLLVLTLVLLVGTMVRTSMENDRVGVWKNSAIATLVHGLPDDMRQKIITAQEGVAPRVKTKELNVRMLPTKNWRVSGYPLSPIALGSKPPPGWI</sequence>
<gene>
    <name evidence="3" type="ORF">BS50DRAFT_502179</name>
</gene>
<evidence type="ECO:0000256" key="2">
    <source>
        <dbReference type="SAM" id="Phobius"/>
    </source>
</evidence>
<dbReference type="PANTHER" id="PTHR35394">
    <property type="entry name" value="DUF3176 DOMAIN-CONTAINING PROTEIN"/>
    <property type="match status" value="1"/>
</dbReference>
<accession>A0A2T2NBM9</accession>
<keyword evidence="2" id="KW-0812">Transmembrane</keyword>